<dbReference type="InParanoid" id="E4XH23"/>
<accession>E4XH23</accession>
<dbReference type="InterPro" id="IPR011011">
    <property type="entry name" value="Znf_FYVE_PHD"/>
</dbReference>
<evidence type="ECO:0000259" key="6">
    <source>
        <dbReference type="SMART" id="SM00249"/>
    </source>
</evidence>
<dbReference type="InterPro" id="IPR001965">
    <property type="entry name" value="Znf_PHD"/>
</dbReference>
<reference evidence="7" key="1">
    <citation type="journal article" date="2010" name="Science">
        <title>Plasticity of animal genome architecture unmasked by rapid evolution of a pelagic tunicate.</title>
        <authorList>
            <person name="Denoeud F."/>
            <person name="Henriet S."/>
            <person name="Mungpakdee S."/>
            <person name="Aury J.M."/>
            <person name="Da Silva C."/>
            <person name="Brinkmann H."/>
            <person name="Mikhaleva J."/>
            <person name="Olsen L.C."/>
            <person name="Jubin C."/>
            <person name="Canestro C."/>
            <person name="Bouquet J.M."/>
            <person name="Danks G."/>
            <person name="Poulain J."/>
            <person name="Campsteijn C."/>
            <person name="Adamski M."/>
            <person name="Cross I."/>
            <person name="Yadetie F."/>
            <person name="Muffato M."/>
            <person name="Louis A."/>
            <person name="Butcher S."/>
            <person name="Tsagkogeorga G."/>
            <person name="Konrad A."/>
            <person name="Singh S."/>
            <person name="Jensen M.F."/>
            <person name="Cong E.H."/>
            <person name="Eikeseth-Otteraa H."/>
            <person name="Noel B."/>
            <person name="Anthouard V."/>
            <person name="Porcel B.M."/>
            <person name="Kachouri-Lafond R."/>
            <person name="Nishino A."/>
            <person name="Ugolini M."/>
            <person name="Chourrout P."/>
            <person name="Nishida H."/>
            <person name="Aasland R."/>
            <person name="Huzurbazar S."/>
            <person name="Westhof E."/>
            <person name="Delsuc F."/>
            <person name="Lehrach H."/>
            <person name="Reinhardt R."/>
            <person name="Weissenbach J."/>
            <person name="Roy S.W."/>
            <person name="Artiguenave F."/>
            <person name="Postlethwait J.H."/>
            <person name="Manak J.R."/>
            <person name="Thompson E.M."/>
            <person name="Jaillon O."/>
            <person name="Du Pasquier L."/>
            <person name="Boudinot P."/>
            <person name="Liberles D.A."/>
            <person name="Volff J.N."/>
            <person name="Philippe H."/>
            <person name="Lenhard B."/>
            <person name="Roest Crollius H."/>
            <person name="Wincker P."/>
            <person name="Chourrout D."/>
        </authorList>
    </citation>
    <scope>NUCLEOTIDE SEQUENCE [LARGE SCALE GENOMIC DNA]</scope>
</reference>
<organism evidence="7">
    <name type="scientific">Oikopleura dioica</name>
    <name type="common">Tunicate</name>
    <dbReference type="NCBI Taxonomy" id="34765"/>
    <lineage>
        <taxon>Eukaryota</taxon>
        <taxon>Metazoa</taxon>
        <taxon>Chordata</taxon>
        <taxon>Tunicata</taxon>
        <taxon>Appendicularia</taxon>
        <taxon>Copelata</taxon>
        <taxon>Oikopleuridae</taxon>
        <taxon>Oikopleura</taxon>
    </lineage>
</organism>
<proteinExistence type="predicted"/>
<dbReference type="Proteomes" id="UP000001307">
    <property type="component" value="Unassembled WGS sequence"/>
</dbReference>
<dbReference type="GO" id="GO:0006325">
    <property type="term" value="P:chromatin organization"/>
    <property type="evidence" value="ECO:0007669"/>
    <property type="project" value="UniProtKB-KW"/>
</dbReference>
<gene>
    <name evidence="7" type="ORF">GSOID_T00010789001</name>
</gene>
<protein>
    <recommendedName>
        <fullName evidence="6">Zinc finger PHD-type domain-containing protein</fullName>
    </recommendedName>
</protein>
<dbReference type="AlphaFoldDB" id="E4XH23"/>
<dbReference type="EMBL" id="FN653050">
    <property type="protein sequence ID" value="CBY09971.1"/>
    <property type="molecule type" value="Genomic_DNA"/>
</dbReference>
<feature type="compositionally biased region" description="Acidic residues" evidence="5">
    <location>
        <begin position="235"/>
        <end position="254"/>
    </location>
</feature>
<dbReference type="PANTHER" id="PTHR46462:SF3">
    <property type="entry name" value="UPSET, ISOFORM A"/>
    <property type="match status" value="1"/>
</dbReference>
<evidence type="ECO:0000256" key="1">
    <source>
        <dbReference type="ARBA" id="ARBA00022723"/>
    </source>
</evidence>
<evidence type="ECO:0000256" key="3">
    <source>
        <dbReference type="ARBA" id="ARBA00022833"/>
    </source>
</evidence>
<feature type="compositionally biased region" description="Basic and acidic residues" evidence="5">
    <location>
        <begin position="130"/>
        <end position="148"/>
    </location>
</feature>
<feature type="compositionally biased region" description="Basic and acidic residues" evidence="5">
    <location>
        <begin position="105"/>
        <end position="115"/>
    </location>
</feature>
<feature type="domain" description="Zinc finger PHD-type" evidence="6">
    <location>
        <begin position="7"/>
        <end position="57"/>
    </location>
</feature>
<evidence type="ECO:0000256" key="5">
    <source>
        <dbReference type="SAM" id="MobiDB-lite"/>
    </source>
</evidence>
<evidence type="ECO:0000256" key="2">
    <source>
        <dbReference type="ARBA" id="ARBA00022771"/>
    </source>
</evidence>
<keyword evidence="4" id="KW-0156">Chromatin regulator</keyword>
<dbReference type="GO" id="GO:0070210">
    <property type="term" value="C:Rpd3L-Expanded complex"/>
    <property type="evidence" value="ECO:0007669"/>
    <property type="project" value="TreeGrafter"/>
</dbReference>
<feature type="compositionally biased region" description="Basic residues" evidence="5">
    <location>
        <begin position="204"/>
        <end position="218"/>
    </location>
</feature>
<dbReference type="PROSITE" id="PS01359">
    <property type="entry name" value="ZF_PHD_1"/>
    <property type="match status" value="1"/>
</dbReference>
<evidence type="ECO:0000313" key="7">
    <source>
        <dbReference type="EMBL" id="CBY09971.1"/>
    </source>
</evidence>
<feature type="compositionally biased region" description="Basic and acidic residues" evidence="5">
    <location>
        <begin position="183"/>
        <end position="199"/>
    </location>
</feature>
<dbReference type="GO" id="GO:0034967">
    <property type="term" value="C:Set3 complex"/>
    <property type="evidence" value="ECO:0007669"/>
    <property type="project" value="TreeGrafter"/>
</dbReference>
<keyword evidence="3" id="KW-0862">Zinc</keyword>
<feature type="compositionally biased region" description="Acidic residues" evidence="5">
    <location>
        <begin position="149"/>
        <end position="163"/>
    </location>
</feature>
<keyword evidence="1" id="KW-0479">Metal-binding</keyword>
<dbReference type="PANTHER" id="PTHR46462">
    <property type="entry name" value="UPSET, ISOFORM A"/>
    <property type="match status" value="1"/>
</dbReference>
<evidence type="ECO:0000256" key="4">
    <source>
        <dbReference type="ARBA" id="ARBA00022853"/>
    </source>
</evidence>
<dbReference type="SMART" id="SM00249">
    <property type="entry name" value="PHD"/>
    <property type="match status" value="1"/>
</dbReference>
<feature type="compositionally biased region" description="Basic residues" evidence="5">
    <location>
        <begin position="168"/>
        <end position="177"/>
    </location>
</feature>
<dbReference type="GO" id="GO:0006355">
    <property type="term" value="P:regulation of DNA-templated transcription"/>
    <property type="evidence" value="ECO:0007669"/>
    <property type="project" value="TreeGrafter"/>
</dbReference>
<feature type="region of interest" description="Disordered" evidence="5">
    <location>
        <begin position="130"/>
        <end position="256"/>
    </location>
</feature>
<dbReference type="SUPFAM" id="SSF57903">
    <property type="entry name" value="FYVE/PHD zinc finger"/>
    <property type="match status" value="1"/>
</dbReference>
<dbReference type="Gene3D" id="3.30.40.10">
    <property type="entry name" value="Zinc/RING finger domain, C3HC4 (zinc finger)"/>
    <property type="match status" value="1"/>
</dbReference>
<dbReference type="OrthoDB" id="1928087at2759"/>
<dbReference type="InterPro" id="IPR013083">
    <property type="entry name" value="Znf_RING/FYVE/PHD"/>
</dbReference>
<keyword evidence="2" id="KW-0863">Zinc-finger</keyword>
<feature type="compositionally biased region" description="Acidic residues" evidence="5">
    <location>
        <begin position="95"/>
        <end position="104"/>
    </location>
</feature>
<keyword evidence="8" id="KW-1185">Reference proteome</keyword>
<dbReference type="Pfam" id="PF00628">
    <property type="entry name" value="PHD"/>
    <property type="match status" value="1"/>
</dbReference>
<evidence type="ECO:0000313" key="8">
    <source>
        <dbReference type="Proteomes" id="UP000001307"/>
    </source>
</evidence>
<dbReference type="InterPro" id="IPR019787">
    <property type="entry name" value="Znf_PHD-finger"/>
</dbReference>
<sequence>MDDERTHCICGFTHHTRLMICCDECNVWLHAECYGLDQKRVKEIEKKNLEFFCNVCHPRIDLDVERAQALQRREAARQEEKKEKRRRRAASESSESSEDDDSPEGSERRFSREDRKAMEYEKLFDKLKKDETKRRRKERPETDNKVGSDVEDEENDVSDDEDETLKAGRGRGRRGRPPKSAAKAKEKELATRRSTKEIESLPTTRKKPGRRPGRRPARNIKPVEVEPVVLPEPSQEMDEAETESADSGLEDEEPVIMPRFVEIPVRSRKRKPLDFARFSNVGEFGKSTSILQSDNILAWRNGNNSRAVVKPE</sequence>
<feature type="region of interest" description="Disordered" evidence="5">
    <location>
        <begin position="74"/>
        <end position="115"/>
    </location>
</feature>
<dbReference type="InterPro" id="IPR019786">
    <property type="entry name" value="Zinc_finger_PHD-type_CS"/>
</dbReference>
<dbReference type="GO" id="GO:0008270">
    <property type="term" value="F:zinc ion binding"/>
    <property type="evidence" value="ECO:0007669"/>
    <property type="project" value="UniProtKB-KW"/>
</dbReference>
<name>E4XH23_OIKDI</name>